<keyword evidence="2" id="KW-1185">Reference proteome</keyword>
<proteinExistence type="predicted"/>
<comment type="caution">
    <text evidence="1">The sequence shown here is derived from an EMBL/GenBank/DDBJ whole genome shotgun (WGS) entry which is preliminary data.</text>
</comment>
<dbReference type="Proteomes" id="UP001341840">
    <property type="component" value="Unassembled WGS sequence"/>
</dbReference>
<organism evidence="1 2">
    <name type="scientific">Stylosanthes scabra</name>
    <dbReference type="NCBI Taxonomy" id="79078"/>
    <lineage>
        <taxon>Eukaryota</taxon>
        <taxon>Viridiplantae</taxon>
        <taxon>Streptophyta</taxon>
        <taxon>Embryophyta</taxon>
        <taxon>Tracheophyta</taxon>
        <taxon>Spermatophyta</taxon>
        <taxon>Magnoliopsida</taxon>
        <taxon>eudicotyledons</taxon>
        <taxon>Gunneridae</taxon>
        <taxon>Pentapetalae</taxon>
        <taxon>rosids</taxon>
        <taxon>fabids</taxon>
        <taxon>Fabales</taxon>
        <taxon>Fabaceae</taxon>
        <taxon>Papilionoideae</taxon>
        <taxon>50 kb inversion clade</taxon>
        <taxon>dalbergioids sensu lato</taxon>
        <taxon>Dalbergieae</taxon>
        <taxon>Pterocarpus clade</taxon>
        <taxon>Stylosanthes</taxon>
    </lineage>
</organism>
<gene>
    <name evidence="1" type="ORF">PIB30_055783</name>
</gene>
<evidence type="ECO:0000313" key="1">
    <source>
        <dbReference type="EMBL" id="MED6209556.1"/>
    </source>
</evidence>
<evidence type="ECO:0000313" key="2">
    <source>
        <dbReference type="Proteomes" id="UP001341840"/>
    </source>
</evidence>
<dbReference type="EMBL" id="JASCZI010242094">
    <property type="protein sequence ID" value="MED6209556.1"/>
    <property type="molecule type" value="Genomic_DNA"/>
</dbReference>
<protein>
    <submittedName>
        <fullName evidence="1">Uncharacterized protein</fullName>
    </submittedName>
</protein>
<sequence length="174" mass="19540">MLRSHSDPGLLLFDPKIERTLRRARQARCRAELARLGSDNNPFDWSNSDSDTRTTSSDIGTLTMGERLTLKQIRGASTAFDNLPNRVPELNANFKLKSGLINLLPKFCGRSGEDPIKHIKDFEVIYTTQELLSFMRKLCMTTYKAMIDTSSGGALMNKTPKEAWELIETVADAN</sequence>
<accession>A0ABU6YHY6</accession>
<reference evidence="1 2" key="1">
    <citation type="journal article" date="2023" name="Plants (Basel)">
        <title>Bridging the Gap: Combining Genomics and Transcriptomics Approaches to Understand Stylosanthes scabra, an Orphan Legume from the Brazilian Caatinga.</title>
        <authorList>
            <person name="Ferreira-Neto J.R.C."/>
            <person name="da Silva M.D."/>
            <person name="Binneck E."/>
            <person name="de Melo N.F."/>
            <person name="da Silva R.H."/>
            <person name="de Melo A.L.T.M."/>
            <person name="Pandolfi V."/>
            <person name="Bustamante F.O."/>
            <person name="Brasileiro-Vidal A.C."/>
            <person name="Benko-Iseppon A.M."/>
        </authorList>
    </citation>
    <scope>NUCLEOTIDE SEQUENCE [LARGE SCALE GENOMIC DNA]</scope>
    <source>
        <tissue evidence="1">Leaves</tissue>
    </source>
</reference>
<name>A0ABU6YHY6_9FABA</name>